<gene>
    <name evidence="2" type="ORF">NSK_002640</name>
</gene>
<proteinExistence type="predicted"/>
<organism evidence="2 3">
    <name type="scientific">Nannochloropsis salina CCMP1776</name>
    <dbReference type="NCBI Taxonomy" id="1027361"/>
    <lineage>
        <taxon>Eukaryota</taxon>
        <taxon>Sar</taxon>
        <taxon>Stramenopiles</taxon>
        <taxon>Ochrophyta</taxon>
        <taxon>Eustigmatophyceae</taxon>
        <taxon>Eustigmatales</taxon>
        <taxon>Monodopsidaceae</taxon>
        <taxon>Microchloropsis</taxon>
        <taxon>Microchloropsis salina</taxon>
    </lineage>
</organism>
<sequence length="339" mass="36025">MPRLAALGVTPQTCAALGPDVETAEELFMKAPVGCGSGKVGELDKQALQYLQVAVAQKTCPEPYLHSSVYPFPDGEGGESEQGRGAGDSGPEGGKRKRRRLVLPGVESAWSHLEHESMGLGERVALGTAVKGKNTGKVEGQLGGGREGGREGGGGIGHRRGKPSHRPSTGVEGRTEGRGATEEGTKDTNGAGQIWGKKKERDMRVGKRKERRGRVGRTGVSTEPAHKPLPPFLFLLSSSLLPGLCWHQLCLSLAAEAALTHEVEALYIDTNGSFCPRRLRQIMGGEVPSSAAGATATSTRPLPPLLPLPSWTLAWPASLSYGLGTRRSFCRRWTPWING</sequence>
<feature type="compositionally biased region" description="Gly residues" evidence="1">
    <location>
        <begin position="141"/>
        <end position="156"/>
    </location>
</feature>
<reference evidence="2 3" key="1">
    <citation type="submission" date="2019-01" db="EMBL/GenBank/DDBJ databases">
        <title>Nuclear Genome Assembly of the Microalgal Biofuel strain Nannochloropsis salina CCMP1776.</title>
        <authorList>
            <person name="Hovde B."/>
        </authorList>
    </citation>
    <scope>NUCLEOTIDE SEQUENCE [LARGE SCALE GENOMIC DNA]</scope>
    <source>
        <strain evidence="2 3">CCMP1776</strain>
    </source>
</reference>
<feature type="compositionally biased region" description="Basic and acidic residues" evidence="1">
    <location>
        <begin position="173"/>
        <end position="186"/>
    </location>
</feature>
<dbReference type="Gene3D" id="3.40.50.300">
    <property type="entry name" value="P-loop containing nucleotide triphosphate hydrolases"/>
    <property type="match status" value="1"/>
</dbReference>
<feature type="region of interest" description="Disordered" evidence="1">
    <location>
        <begin position="67"/>
        <end position="100"/>
    </location>
</feature>
<name>A0A4D9D308_9STRA</name>
<evidence type="ECO:0000256" key="1">
    <source>
        <dbReference type="SAM" id="MobiDB-lite"/>
    </source>
</evidence>
<accession>A0A4D9D308</accession>
<evidence type="ECO:0000313" key="2">
    <source>
        <dbReference type="EMBL" id="TFJ85820.1"/>
    </source>
</evidence>
<dbReference type="InterPro" id="IPR027417">
    <property type="entry name" value="P-loop_NTPase"/>
</dbReference>
<feature type="compositionally biased region" description="Basic residues" evidence="1">
    <location>
        <begin position="206"/>
        <end position="215"/>
    </location>
</feature>
<evidence type="ECO:0000313" key="3">
    <source>
        <dbReference type="Proteomes" id="UP000355283"/>
    </source>
</evidence>
<comment type="caution">
    <text evidence="2">The sequence shown here is derived from an EMBL/GenBank/DDBJ whole genome shotgun (WGS) entry which is preliminary data.</text>
</comment>
<feature type="region of interest" description="Disordered" evidence="1">
    <location>
        <begin position="131"/>
        <end position="224"/>
    </location>
</feature>
<dbReference type="EMBL" id="SDOX01000010">
    <property type="protein sequence ID" value="TFJ85820.1"/>
    <property type="molecule type" value="Genomic_DNA"/>
</dbReference>
<keyword evidence="3" id="KW-1185">Reference proteome</keyword>
<dbReference type="AlphaFoldDB" id="A0A4D9D308"/>
<protein>
    <submittedName>
        <fullName evidence="2">Uncharacterized protein</fullName>
    </submittedName>
</protein>
<dbReference type="Proteomes" id="UP000355283">
    <property type="component" value="Unassembled WGS sequence"/>
</dbReference>